<comment type="caution">
    <text evidence="9">The sequence shown here is derived from an EMBL/GenBank/DDBJ whole genome shotgun (WGS) entry which is preliminary data.</text>
</comment>
<evidence type="ECO:0000256" key="8">
    <source>
        <dbReference type="SAM" id="Phobius"/>
    </source>
</evidence>
<organism evidence="9 10">
    <name type="scientific">Rhizocola hellebori</name>
    <dbReference type="NCBI Taxonomy" id="1392758"/>
    <lineage>
        <taxon>Bacteria</taxon>
        <taxon>Bacillati</taxon>
        <taxon>Actinomycetota</taxon>
        <taxon>Actinomycetes</taxon>
        <taxon>Micromonosporales</taxon>
        <taxon>Micromonosporaceae</taxon>
        <taxon>Rhizocola</taxon>
    </lineage>
</organism>
<feature type="transmembrane region" description="Helical" evidence="8">
    <location>
        <begin position="339"/>
        <end position="360"/>
    </location>
</feature>
<dbReference type="InterPro" id="IPR005279">
    <property type="entry name" value="Dipep/tripep_permease"/>
</dbReference>
<keyword evidence="2 7" id="KW-0813">Transport</keyword>
<feature type="transmembrane region" description="Helical" evidence="8">
    <location>
        <begin position="231"/>
        <end position="249"/>
    </location>
</feature>
<dbReference type="AlphaFoldDB" id="A0A8J3QB62"/>
<dbReference type="InterPro" id="IPR050171">
    <property type="entry name" value="MFS_Transporters"/>
</dbReference>
<evidence type="ECO:0000256" key="3">
    <source>
        <dbReference type="ARBA" id="ARBA00022475"/>
    </source>
</evidence>
<dbReference type="EMBL" id="BONY01000036">
    <property type="protein sequence ID" value="GIH07321.1"/>
    <property type="molecule type" value="Genomic_DNA"/>
</dbReference>
<accession>A0A8J3QB62</accession>
<feature type="transmembrane region" description="Helical" evidence="8">
    <location>
        <begin position="120"/>
        <end position="142"/>
    </location>
</feature>
<dbReference type="InterPro" id="IPR000109">
    <property type="entry name" value="POT_fam"/>
</dbReference>
<feature type="transmembrane region" description="Helical" evidence="8">
    <location>
        <begin position="261"/>
        <end position="282"/>
    </location>
</feature>
<feature type="transmembrane region" description="Helical" evidence="8">
    <location>
        <begin position="188"/>
        <end position="210"/>
    </location>
</feature>
<keyword evidence="10" id="KW-1185">Reference proteome</keyword>
<reference evidence="9" key="1">
    <citation type="submission" date="2021-01" db="EMBL/GenBank/DDBJ databases">
        <title>Whole genome shotgun sequence of Rhizocola hellebori NBRC 109834.</title>
        <authorList>
            <person name="Komaki H."/>
            <person name="Tamura T."/>
        </authorList>
    </citation>
    <scope>NUCLEOTIDE SEQUENCE</scope>
    <source>
        <strain evidence="9">NBRC 109834</strain>
    </source>
</reference>
<dbReference type="RefSeq" id="WP_203911117.1">
    <property type="nucleotide sequence ID" value="NZ_BONY01000036.1"/>
</dbReference>
<dbReference type="InterPro" id="IPR018456">
    <property type="entry name" value="PTR2_symporter_CS"/>
</dbReference>
<feature type="transmembrane region" description="Helical" evidence="8">
    <location>
        <begin position="372"/>
        <end position="395"/>
    </location>
</feature>
<feature type="transmembrane region" description="Helical" evidence="8">
    <location>
        <begin position="67"/>
        <end position="86"/>
    </location>
</feature>
<dbReference type="InterPro" id="IPR036259">
    <property type="entry name" value="MFS_trans_sf"/>
</dbReference>
<evidence type="ECO:0000256" key="1">
    <source>
        <dbReference type="ARBA" id="ARBA00004651"/>
    </source>
</evidence>
<proteinExistence type="inferred from homology"/>
<protein>
    <submittedName>
        <fullName evidence="9">Putative transporter YclF</fullName>
    </submittedName>
</protein>
<keyword evidence="4 7" id="KW-0812">Transmembrane</keyword>
<evidence type="ECO:0000256" key="5">
    <source>
        <dbReference type="ARBA" id="ARBA00022989"/>
    </source>
</evidence>
<dbReference type="SUPFAM" id="SSF103473">
    <property type="entry name" value="MFS general substrate transporter"/>
    <property type="match status" value="2"/>
</dbReference>
<dbReference type="Pfam" id="PF00854">
    <property type="entry name" value="PTR2"/>
    <property type="match status" value="1"/>
</dbReference>
<feature type="transmembrane region" description="Helical" evidence="8">
    <location>
        <begin position="440"/>
        <end position="462"/>
    </location>
</feature>
<dbReference type="Gene3D" id="1.20.1250.20">
    <property type="entry name" value="MFS general substrate transporter like domains"/>
    <property type="match status" value="1"/>
</dbReference>
<dbReference type="GO" id="GO:1904680">
    <property type="term" value="F:peptide transmembrane transporter activity"/>
    <property type="evidence" value="ECO:0007669"/>
    <property type="project" value="InterPro"/>
</dbReference>
<dbReference type="Proteomes" id="UP000612899">
    <property type="component" value="Unassembled WGS sequence"/>
</dbReference>
<dbReference type="CDD" id="cd17346">
    <property type="entry name" value="MFS_DtpA_like"/>
    <property type="match status" value="1"/>
</dbReference>
<feature type="transmembrane region" description="Helical" evidence="8">
    <location>
        <begin position="163"/>
        <end position="182"/>
    </location>
</feature>
<feature type="transmembrane region" description="Helical" evidence="8">
    <location>
        <begin position="40"/>
        <end position="61"/>
    </location>
</feature>
<dbReference type="NCBIfam" id="TIGR00924">
    <property type="entry name" value="yjdL_sub1_fam"/>
    <property type="match status" value="1"/>
</dbReference>
<name>A0A8J3QB62_9ACTN</name>
<sequence length="499" mass="54615">MTVSGGVPETPAAPVKTWFGHPGGLLVLFLTEMWERFSFYGMRAILQLFLTAPLAVGGFAMAEADAFTIYSVYNSMVYLMALPGGWIADRLLGTRRSVLWGGIVIALGHYTLALPVKPTFFVGLGLIVLGTGLLKPNISAMVGELYNKHPELAESRRDSGFTLFYMGINLGAFIAPLITGYFQERDEYHLAFGIAAIGMTLAVIQYVLGGKRLEGVGLKAHKPLVHGEARRLLKFAAIAVAAVAVFFIGDVALGTFEPKHIATFLALIPLVVALCYFFVVFRDKTLTPLEHSRVTAYVFIFLGATLFWMIYDQAGSVITAFTDDKVQRAIGSFQIPTPWFQSINAVLILILAPVFAWLWVKLGDRNPPTSKKFSLSLMLIGFSFLIMATAAIAAASRGLISPWWIFFMYLVQTVAELLLSPVGLSVTTKLAPLRYASQIMGLWFLATACGNALNTWVTPLVTKMPEKVYYGVIGIFAILVGLAFWVASRKLTRLMGGVH</sequence>
<feature type="transmembrane region" description="Helical" evidence="8">
    <location>
        <begin position="401"/>
        <end position="419"/>
    </location>
</feature>
<keyword evidence="3" id="KW-1003">Cell membrane</keyword>
<dbReference type="PROSITE" id="PS01023">
    <property type="entry name" value="PTR2_2"/>
    <property type="match status" value="1"/>
</dbReference>
<evidence type="ECO:0000313" key="10">
    <source>
        <dbReference type="Proteomes" id="UP000612899"/>
    </source>
</evidence>
<evidence type="ECO:0000313" key="9">
    <source>
        <dbReference type="EMBL" id="GIH07321.1"/>
    </source>
</evidence>
<comment type="subcellular location">
    <subcellularLocation>
        <location evidence="1">Cell membrane</location>
        <topology evidence="1">Multi-pass membrane protein</topology>
    </subcellularLocation>
    <subcellularLocation>
        <location evidence="7">Membrane</location>
        <topology evidence="7">Multi-pass membrane protein</topology>
    </subcellularLocation>
</comment>
<evidence type="ECO:0000256" key="7">
    <source>
        <dbReference type="RuleBase" id="RU003755"/>
    </source>
</evidence>
<evidence type="ECO:0000256" key="2">
    <source>
        <dbReference type="ARBA" id="ARBA00022448"/>
    </source>
</evidence>
<dbReference type="PANTHER" id="PTHR23517:SF15">
    <property type="entry name" value="PROTON-DEPENDENT OLIGOPEPTIDE FAMILY TRANSPORT PROTEIN"/>
    <property type="match status" value="1"/>
</dbReference>
<keyword evidence="6 8" id="KW-0472">Membrane</keyword>
<comment type="similarity">
    <text evidence="7">Belongs to the major facilitator superfamily. Proton-dependent oligopeptide transporter (POT/PTR) (TC 2.A.17) family.</text>
</comment>
<dbReference type="GO" id="GO:0005886">
    <property type="term" value="C:plasma membrane"/>
    <property type="evidence" value="ECO:0007669"/>
    <property type="project" value="UniProtKB-SubCell"/>
</dbReference>
<evidence type="ECO:0000256" key="4">
    <source>
        <dbReference type="ARBA" id="ARBA00022692"/>
    </source>
</evidence>
<feature type="transmembrane region" description="Helical" evidence="8">
    <location>
        <begin position="294"/>
        <end position="311"/>
    </location>
</feature>
<gene>
    <name evidence="9" type="primary">yclF</name>
    <name evidence="9" type="ORF">Rhe02_53880</name>
</gene>
<feature type="transmembrane region" description="Helical" evidence="8">
    <location>
        <begin position="98"/>
        <end position="114"/>
    </location>
</feature>
<feature type="transmembrane region" description="Helical" evidence="8">
    <location>
        <begin position="468"/>
        <end position="487"/>
    </location>
</feature>
<dbReference type="PANTHER" id="PTHR23517">
    <property type="entry name" value="RESISTANCE PROTEIN MDTM, PUTATIVE-RELATED-RELATED"/>
    <property type="match status" value="1"/>
</dbReference>
<dbReference type="GO" id="GO:0006857">
    <property type="term" value="P:oligopeptide transport"/>
    <property type="evidence" value="ECO:0007669"/>
    <property type="project" value="InterPro"/>
</dbReference>
<evidence type="ECO:0000256" key="6">
    <source>
        <dbReference type="ARBA" id="ARBA00023136"/>
    </source>
</evidence>
<keyword evidence="5 8" id="KW-1133">Transmembrane helix</keyword>